<dbReference type="AlphaFoldDB" id="X1BMB0"/>
<keyword evidence="1" id="KW-0472">Membrane</keyword>
<sequence>MNTIIMFTFIILWIIFSIIHKRRKKIELSEILVLSKEFNIVNQSLSKKFEELFKSMEPKKRKSEKINEPLFGKFYEQMFNEGLSNDFGIVSELSTLTNYLGKSKKQDMRLIRLKAQQSTNAMGDYIDLYLHFTSRKEKFNKKEQLIVVSY</sequence>
<protein>
    <submittedName>
        <fullName evidence="2">Uncharacterized protein</fullName>
    </submittedName>
</protein>
<accession>X1BMB0</accession>
<name>X1BMB0_9ZZZZ</name>
<keyword evidence="1" id="KW-0812">Transmembrane</keyword>
<evidence type="ECO:0000313" key="2">
    <source>
        <dbReference type="EMBL" id="GAG73256.1"/>
    </source>
</evidence>
<keyword evidence="1" id="KW-1133">Transmembrane helix</keyword>
<gene>
    <name evidence="2" type="ORF">S01H4_09158</name>
</gene>
<feature type="transmembrane region" description="Helical" evidence="1">
    <location>
        <begin position="6"/>
        <end position="22"/>
    </location>
</feature>
<evidence type="ECO:0000256" key="1">
    <source>
        <dbReference type="SAM" id="Phobius"/>
    </source>
</evidence>
<reference evidence="2" key="1">
    <citation type="journal article" date="2014" name="Front. Microbiol.">
        <title>High frequency of phylogenetically diverse reductive dehalogenase-homologous genes in deep subseafloor sedimentary metagenomes.</title>
        <authorList>
            <person name="Kawai M."/>
            <person name="Futagami T."/>
            <person name="Toyoda A."/>
            <person name="Takaki Y."/>
            <person name="Nishi S."/>
            <person name="Hori S."/>
            <person name="Arai W."/>
            <person name="Tsubouchi T."/>
            <person name="Morono Y."/>
            <person name="Uchiyama I."/>
            <person name="Ito T."/>
            <person name="Fujiyama A."/>
            <person name="Inagaki F."/>
            <person name="Takami H."/>
        </authorList>
    </citation>
    <scope>NUCLEOTIDE SEQUENCE</scope>
    <source>
        <strain evidence="2">Expedition CK06-06</strain>
    </source>
</reference>
<organism evidence="2">
    <name type="scientific">marine sediment metagenome</name>
    <dbReference type="NCBI Taxonomy" id="412755"/>
    <lineage>
        <taxon>unclassified sequences</taxon>
        <taxon>metagenomes</taxon>
        <taxon>ecological metagenomes</taxon>
    </lineage>
</organism>
<proteinExistence type="predicted"/>
<comment type="caution">
    <text evidence="2">The sequence shown here is derived from an EMBL/GenBank/DDBJ whole genome shotgun (WGS) entry which is preliminary data.</text>
</comment>
<dbReference type="EMBL" id="BART01003255">
    <property type="protein sequence ID" value="GAG73256.1"/>
    <property type="molecule type" value="Genomic_DNA"/>
</dbReference>